<dbReference type="Gene3D" id="3.40.50.1110">
    <property type="entry name" value="SGNH hydrolase"/>
    <property type="match status" value="1"/>
</dbReference>
<evidence type="ECO:0000313" key="4">
    <source>
        <dbReference type="EMBL" id="GHB81131.1"/>
    </source>
</evidence>
<dbReference type="EMBL" id="BMVP01000019">
    <property type="protein sequence ID" value="GHB81131.1"/>
    <property type="molecule type" value="Genomic_DNA"/>
</dbReference>
<dbReference type="Proteomes" id="UP000642673">
    <property type="component" value="Unassembled WGS sequence"/>
</dbReference>
<accession>A0ABQ3F535</accession>
<keyword evidence="5" id="KW-1185">Reference proteome</keyword>
<evidence type="ECO:0000313" key="5">
    <source>
        <dbReference type="Proteomes" id="UP000642673"/>
    </source>
</evidence>
<evidence type="ECO:0000259" key="3">
    <source>
        <dbReference type="Pfam" id="PF13472"/>
    </source>
</evidence>
<dbReference type="PANTHER" id="PTHR43695">
    <property type="entry name" value="PUTATIVE (AFU_ORTHOLOGUE AFUA_2G17250)-RELATED"/>
    <property type="match status" value="1"/>
</dbReference>
<comment type="similarity">
    <text evidence="1">Belongs to the 'GDSL' lipolytic enzyme family.</text>
</comment>
<feature type="domain" description="SGNH hydrolase-type esterase" evidence="3">
    <location>
        <begin position="4"/>
        <end position="177"/>
    </location>
</feature>
<dbReference type="InterPro" id="IPR036514">
    <property type="entry name" value="SGNH_hydro_sf"/>
</dbReference>
<proteinExistence type="inferred from homology"/>
<dbReference type="CDD" id="cd01821">
    <property type="entry name" value="Rhamnogalacturan_acetylesterase_like"/>
    <property type="match status" value="1"/>
</dbReference>
<evidence type="ECO:0000256" key="1">
    <source>
        <dbReference type="ARBA" id="ARBA00008668"/>
    </source>
</evidence>
<sequence length="234" mass="26040">MAGWGQPLPLFLQGPEVINCARAGASSTSFVQRGRLGWILEHIAPGDLLLISFGLNDMKPGEDLFAAPFDGFQSNLRHYVDEARDRGAHPVLVTPHERRVFDRFGNMRRPLHLYPAAMREVAVRLSVPLIDLNEWSVAWWRQAGPEGTRAIFLHLAPGEHPNYPEGVADNTHLRAAGAIECARFVASEMRARLLLPAACFRNLETAFDPDQAVEFPDDAAFAYLTKTRTTGGRR</sequence>
<organism evidence="4 5">
    <name type="scientific">Streptomyces cirratus</name>
    <dbReference type="NCBI Taxonomy" id="68187"/>
    <lineage>
        <taxon>Bacteria</taxon>
        <taxon>Bacillati</taxon>
        <taxon>Actinomycetota</taxon>
        <taxon>Actinomycetes</taxon>
        <taxon>Kitasatosporales</taxon>
        <taxon>Streptomycetaceae</taxon>
        <taxon>Streptomyces</taxon>
    </lineage>
</organism>
<dbReference type="SUPFAM" id="SSF52266">
    <property type="entry name" value="SGNH hydrolase"/>
    <property type="match status" value="1"/>
</dbReference>
<protein>
    <submittedName>
        <fullName evidence="4">Rhamnogalacturonan acetylesterase RhgT</fullName>
    </submittedName>
</protein>
<evidence type="ECO:0000256" key="2">
    <source>
        <dbReference type="ARBA" id="ARBA00022801"/>
    </source>
</evidence>
<dbReference type="InterPro" id="IPR037459">
    <property type="entry name" value="RhgT-like"/>
</dbReference>
<name>A0ABQ3F535_9ACTN</name>
<keyword evidence="2" id="KW-0378">Hydrolase</keyword>
<dbReference type="PANTHER" id="PTHR43695:SF1">
    <property type="entry name" value="RHAMNOGALACTURONAN ACETYLESTERASE"/>
    <property type="match status" value="1"/>
</dbReference>
<comment type="caution">
    <text evidence="4">The sequence shown here is derived from an EMBL/GenBank/DDBJ whole genome shotgun (WGS) entry which is preliminary data.</text>
</comment>
<reference evidence="5" key="1">
    <citation type="journal article" date="2019" name="Int. J. Syst. Evol. Microbiol.">
        <title>The Global Catalogue of Microorganisms (GCM) 10K type strain sequencing project: providing services to taxonomists for standard genome sequencing and annotation.</title>
        <authorList>
            <consortium name="The Broad Institute Genomics Platform"/>
            <consortium name="The Broad Institute Genome Sequencing Center for Infectious Disease"/>
            <person name="Wu L."/>
            <person name="Ma J."/>
        </authorList>
    </citation>
    <scope>NUCLEOTIDE SEQUENCE [LARGE SCALE GENOMIC DNA]</scope>
    <source>
        <strain evidence="5">JCM 4738</strain>
    </source>
</reference>
<dbReference type="InterPro" id="IPR013830">
    <property type="entry name" value="SGNH_hydro"/>
</dbReference>
<gene>
    <name evidence="4" type="primary">rhgT</name>
    <name evidence="4" type="ORF">GCM10010347_59890</name>
</gene>
<dbReference type="Pfam" id="PF13472">
    <property type="entry name" value="Lipase_GDSL_2"/>
    <property type="match status" value="1"/>
</dbReference>